<dbReference type="AlphaFoldDB" id="A0A076LI20"/>
<organism evidence="6 7">
    <name type="scientific">Edwardsiella anguillarum ET080813</name>
    <dbReference type="NCBI Taxonomy" id="667120"/>
    <lineage>
        <taxon>Bacteria</taxon>
        <taxon>Pseudomonadati</taxon>
        <taxon>Pseudomonadota</taxon>
        <taxon>Gammaproteobacteria</taxon>
        <taxon>Enterobacterales</taxon>
        <taxon>Hafniaceae</taxon>
        <taxon>Edwardsiella</taxon>
    </lineage>
</organism>
<proteinExistence type="predicted"/>
<dbReference type="Pfam" id="PF00440">
    <property type="entry name" value="TetR_N"/>
    <property type="match status" value="1"/>
</dbReference>
<evidence type="ECO:0000313" key="6">
    <source>
        <dbReference type="EMBL" id="AIJ08155.1"/>
    </source>
</evidence>
<dbReference type="PROSITE" id="PS50977">
    <property type="entry name" value="HTH_TETR_2"/>
    <property type="match status" value="1"/>
</dbReference>
<feature type="DNA-binding region" description="H-T-H motif" evidence="4">
    <location>
        <begin position="29"/>
        <end position="48"/>
    </location>
</feature>
<dbReference type="HOGENOM" id="CLU_069356_28_0_6"/>
<evidence type="ECO:0000256" key="1">
    <source>
        <dbReference type="ARBA" id="ARBA00023015"/>
    </source>
</evidence>
<keyword evidence="3" id="KW-0804">Transcription</keyword>
<evidence type="ECO:0000259" key="5">
    <source>
        <dbReference type="PROSITE" id="PS50977"/>
    </source>
</evidence>
<dbReference type="SUPFAM" id="SSF48498">
    <property type="entry name" value="Tetracyclin repressor-like, C-terminal domain"/>
    <property type="match status" value="1"/>
</dbReference>
<dbReference type="EMBL" id="CP006664">
    <property type="protein sequence ID" value="AIJ08155.1"/>
    <property type="molecule type" value="Genomic_DNA"/>
</dbReference>
<dbReference type="Gene3D" id="1.10.10.60">
    <property type="entry name" value="Homeodomain-like"/>
    <property type="match status" value="1"/>
</dbReference>
<dbReference type="SUPFAM" id="SSF46689">
    <property type="entry name" value="Homeodomain-like"/>
    <property type="match status" value="1"/>
</dbReference>
<dbReference type="Proteomes" id="UP000028681">
    <property type="component" value="Chromosome"/>
</dbReference>
<evidence type="ECO:0000256" key="4">
    <source>
        <dbReference type="PROSITE-ProRule" id="PRU00335"/>
    </source>
</evidence>
<dbReference type="PANTHER" id="PTHR47506">
    <property type="entry name" value="TRANSCRIPTIONAL REGULATORY PROTEIN"/>
    <property type="match status" value="1"/>
</dbReference>
<dbReference type="InterPro" id="IPR001647">
    <property type="entry name" value="HTH_TetR"/>
</dbReference>
<evidence type="ECO:0000256" key="2">
    <source>
        <dbReference type="ARBA" id="ARBA00023125"/>
    </source>
</evidence>
<dbReference type="InterPro" id="IPR009057">
    <property type="entry name" value="Homeodomain-like_sf"/>
</dbReference>
<dbReference type="KEGG" id="ete:ETEE_1706"/>
<keyword evidence="1" id="KW-0805">Transcription regulation</keyword>
<keyword evidence="2 4" id="KW-0238">DNA-binding</keyword>
<dbReference type="PANTHER" id="PTHR47506:SF10">
    <property type="entry name" value="TRANSCRIPTIONAL REGULATORY PROTEIN"/>
    <property type="match status" value="1"/>
</dbReference>
<dbReference type="Gene3D" id="1.10.357.10">
    <property type="entry name" value="Tetracycline Repressor, domain 2"/>
    <property type="match status" value="1"/>
</dbReference>
<dbReference type="InterPro" id="IPR036271">
    <property type="entry name" value="Tet_transcr_reg_TetR-rel_C_sf"/>
</dbReference>
<feature type="domain" description="HTH tetR-type" evidence="5">
    <location>
        <begin position="6"/>
        <end position="66"/>
    </location>
</feature>
<gene>
    <name evidence="6" type="ORF">ETEE_1706</name>
</gene>
<evidence type="ECO:0000313" key="7">
    <source>
        <dbReference type="Proteomes" id="UP000028681"/>
    </source>
</evidence>
<dbReference type="GeneID" id="33939323"/>
<protein>
    <submittedName>
        <fullName evidence="6">Transcriptional regulator, TetR family</fullName>
    </submittedName>
</protein>
<name>A0A076LI20_9GAMM</name>
<sequence length="199" mass="21926">MARPLQHNRDAALQQAVALFWRRGYFATSMKEIEQALNMRPGSIYAAFGNKAALFSSALTRYTQCQVDAFFALMADYPDPFSGAEAFLCHFGATCSAELPSSVCFLVKSLLELEGRAEEAPLSVVRESLAAMEAAFYRAFREGAPRLAEAEARHIARWLQKEVIGIRIMALQIGNSPALAALVDDSCVTLRRWRASALS</sequence>
<dbReference type="GO" id="GO:0003677">
    <property type="term" value="F:DNA binding"/>
    <property type="evidence" value="ECO:0007669"/>
    <property type="project" value="UniProtKB-UniRule"/>
</dbReference>
<reference evidence="6 7" key="1">
    <citation type="journal article" date="2012" name="PLoS ONE">
        <title>Edwardsiella comparative phylogenomics reveal the new intra/inter-species taxonomic relationships, virulence evolution and niche adaptation mechanisms.</title>
        <authorList>
            <person name="Yang M."/>
            <person name="Lv Y."/>
            <person name="Xiao J."/>
            <person name="Wu H."/>
            <person name="Zheng H."/>
            <person name="Liu Q."/>
            <person name="Zhang Y."/>
            <person name="Wang Q."/>
        </authorList>
    </citation>
    <scope>NUCLEOTIDE SEQUENCE [LARGE SCALE GENOMIC DNA]</scope>
    <source>
        <strain evidence="7">080813</strain>
    </source>
</reference>
<evidence type="ECO:0000256" key="3">
    <source>
        <dbReference type="ARBA" id="ARBA00023163"/>
    </source>
</evidence>
<accession>A0A076LI20</accession>
<dbReference type="RefSeq" id="WP_034165433.1">
    <property type="nucleotide sequence ID" value="NZ_CP006664.1"/>
</dbReference>